<dbReference type="InterPro" id="IPR039254">
    <property type="entry name" value="Rds1"/>
</dbReference>
<protein>
    <submittedName>
        <fullName evidence="2">Ferritin-like domain-containing protein</fullName>
    </submittedName>
</protein>
<dbReference type="PANTHER" id="PTHR38705">
    <property type="entry name" value="PROTEIN RDS1"/>
    <property type="match status" value="1"/>
</dbReference>
<name>A0AAD7JTA5_9AGAR</name>
<dbReference type="PANTHER" id="PTHR38705:SF1">
    <property type="entry name" value="PROTEIN RDS1"/>
    <property type="match status" value="1"/>
</dbReference>
<sequence length="307" mass="32454">MKYLFILSFAALGVAGRALPGLPKLRRDVSTFTDVDILNYALTLEHLENAFYSGALAAFNQSAFDETELPDSARGRFAQIGQHEKQHVELLSTVLGSNATKPCNYTFPYTDPQSFAALSQVLEGVGVSAYTGAAKFLKTNGYLEVAASILSTEARHASFVAGALNNQSPWSGAFDVPLTLDQVYSLAASFIVSCPADNPPLPVKAFPALNVTSNGLLVAISPGSNIKVSYTPATPAPGGTTLCLAFYTGLDVKFAPLTADHTAVVPANLTGTVYGVVSTNCTKADDTSIIAGPFIFVFDFDENGNYQ</sequence>
<dbReference type="AlphaFoldDB" id="A0AAD7JTA5"/>
<reference evidence="2" key="1">
    <citation type="submission" date="2023-03" db="EMBL/GenBank/DDBJ databases">
        <title>Massive genome expansion in bonnet fungi (Mycena s.s.) driven by repeated elements and novel gene families across ecological guilds.</title>
        <authorList>
            <consortium name="Lawrence Berkeley National Laboratory"/>
            <person name="Harder C.B."/>
            <person name="Miyauchi S."/>
            <person name="Viragh M."/>
            <person name="Kuo A."/>
            <person name="Thoen E."/>
            <person name="Andreopoulos B."/>
            <person name="Lu D."/>
            <person name="Skrede I."/>
            <person name="Drula E."/>
            <person name="Henrissat B."/>
            <person name="Morin E."/>
            <person name="Kohler A."/>
            <person name="Barry K."/>
            <person name="LaButti K."/>
            <person name="Morin E."/>
            <person name="Salamov A."/>
            <person name="Lipzen A."/>
            <person name="Mereny Z."/>
            <person name="Hegedus B."/>
            <person name="Baldrian P."/>
            <person name="Stursova M."/>
            <person name="Weitz H."/>
            <person name="Taylor A."/>
            <person name="Grigoriev I.V."/>
            <person name="Nagy L.G."/>
            <person name="Martin F."/>
            <person name="Kauserud H."/>
        </authorList>
    </citation>
    <scope>NUCLEOTIDE SEQUENCE</scope>
    <source>
        <strain evidence="2">CBHHK182m</strain>
    </source>
</reference>
<proteinExistence type="predicted"/>
<dbReference type="EMBL" id="JARKIB010000015">
    <property type="protein sequence ID" value="KAJ7771452.1"/>
    <property type="molecule type" value="Genomic_DNA"/>
</dbReference>
<evidence type="ECO:0000256" key="1">
    <source>
        <dbReference type="SAM" id="SignalP"/>
    </source>
</evidence>
<comment type="caution">
    <text evidence="2">The sequence shown here is derived from an EMBL/GenBank/DDBJ whole genome shotgun (WGS) entry which is preliminary data.</text>
</comment>
<dbReference type="InterPro" id="IPR009078">
    <property type="entry name" value="Ferritin-like_SF"/>
</dbReference>
<dbReference type="Pfam" id="PF13668">
    <property type="entry name" value="Ferritin_2"/>
    <property type="match status" value="1"/>
</dbReference>
<dbReference type="SUPFAM" id="SSF47240">
    <property type="entry name" value="Ferritin-like"/>
    <property type="match status" value="1"/>
</dbReference>
<dbReference type="Proteomes" id="UP001215598">
    <property type="component" value="Unassembled WGS sequence"/>
</dbReference>
<evidence type="ECO:0000313" key="3">
    <source>
        <dbReference type="Proteomes" id="UP001215598"/>
    </source>
</evidence>
<keyword evidence="3" id="KW-1185">Reference proteome</keyword>
<dbReference type="InterPro" id="IPR012347">
    <property type="entry name" value="Ferritin-like"/>
</dbReference>
<accession>A0AAD7JTA5</accession>
<keyword evidence="1" id="KW-0732">Signal</keyword>
<evidence type="ECO:0000313" key="2">
    <source>
        <dbReference type="EMBL" id="KAJ7771452.1"/>
    </source>
</evidence>
<organism evidence="2 3">
    <name type="scientific">Mycena metata</name>
    <dbReference type="NCBI Taxonomy" id="1033252"/>
    <lineage>
        <taxon>Eukaryota</taxon>
        <taxon>Fungi</taxon>
        <taxon>Dikarya</taxon>
        <taxon>Basidiomycota</taxon>
        <taxon>Agaricomycotina</taxon>
        <taxon>Agaricomycetes</taxon>
        <taxon>Agaricomycetidae</taxon>
        <taxon>Agaricales</taxon>
        <taxon>Marasmiineae</taxon>
        <taxon>Mycenaceae</taxon>
        <taxon>Mycena</taxon>
    </lineage>
</organism>
<gene>
    <name evidence="2" type="ORF">B0H16DRAFT_1881087</name>
</gene>
<feature type="signal peptide" evidence="1">
    <location>
        <begin position="1"/>
        <end position="16"/>
    </location>
</feature>
<dbReference type="CDD" id="cd00657">
    <property type="entry name" value="Ferritin_like"/>
    <property type="match status" value="1"/>
</dbReference>
<dbReference type="Gene3D" id="1.20.1260.10">
    <property type="match status" value="1"/>
</dbReference>
<feature type="chain" id="PRO_5042090540" evidence="1">
    <location>
        <begin position="17"/>
        <end position="307"/>
    </location>
</feature>